<keyword evidence="2" id="KW-1185">Reference proteome</keyword>
<gene>
    <name evidence="1" type="ORF">EDB95_4983</name>
</gene>
<dbReference type="AlphaFoldDB" id="A0A4V3GKW0"/>
<comment type="caution">
    <text evidence="1">The sequence shown here is derived from an EMBL/GenBank/DDBJ whole genome shotgun (WGS) entry which is preliminary data.</text>
</comment>
<proteinExistence type="predicted"/>
<evidence type="ECO:0000313" key="1">
    <source>
        <dbReference type="EMBL" id="TDW97142.1"/>
    </source>
</evidence>
<dbReference type="Proteomes" id="UP000294498">
    <property type="component" value="Unassembled WGS sequence"/>
</dbReference>
<name>A0A4V3GKW0_9BACT</name>
<dbReference type="EMBL" id="SODV01000002">
    <property type="protein sequence ID" value="TDW97142.1"/>
    <property type="molecule type" value="Genomic_DNA"/>
</dbReference>
<accession>A0A4V3GKW0</accession>
<protein>
    <submittedName>
        <fullName evidence="1">Uncharacterized protein</fullName>
    </submittedName>
</protein>
<sequence length="82" mass="9715">MNKPHFNNPHSVLKTRGAFTFTLTNKNTSLYFFFIINIQRGCGYTNSAVLIKNQLFKRNAILSQYRFKPIQKGTWNWRKSKE</sequence>
<reference evidence="1 2" key="1">
    <citation type="submission" date="2019-03" db="EMBL/GenBank/DDBJ databases">
        <title>Genomic Encyclopedia of Type Strains, Phase IV (KMG-IV): sequencing the most valuable type-strain genomes for metagenomic binning, comparative biology and taxonomic classification.</title>
        <authorList>
            <person name="Goeker M."/>
        </authorList>
    </citation>
    <scope>NUCLEOTIDE SEQUENCE [LARGE SCALE GENOMIC DNA]</scope>
    <source>
        <strain evidence="1 2">DSM 100059</strain>
    </source>
</reference>
<evidence type="ECO:0000313" key="2">
    <source>
        <dbReference type="Proteomes" id="UP000294498"/>
    </source>
</evidence>
<organism evidence="1 2">
    <name type="scientific">Dinghuibacter silviterrae</name>
    <dbReference type="NCBI Taxonomy" id="1539049"/>
    <lineage>
        <taxon>Bacteria</taxon>
        <taxon>Pseudomonadati</taxon>
        <taxon>Bacteroidota</taxon>
        <taxon>Chitinophagia</taxon>
        <taxon>Chitinophagales</taxon>
        <taxon>Chitinophagaceae</taxon>
        <taxon>Dinghuibacter</taxon>
    </lineage>
</organism>